<name>A0A0H2QYG2_9AGAM</name>
<feature type="non-terminal residue" evidence="2">
    <location>
        <position position="64"/>
    </location>
</feature>
<keyword evidence="1" id="KW-1133">Transmembrane helix</keyword>
<dbReference type="Proteomes" id="UP000053477">
    <property type="component" value="Unassembled WGS sequence"/>
</dbReference>
<sequence length="64" mass="6861">VSHAGRSPRYKDCYVSSRAPQLSSFHSPLLLLTFPLIAVLTGLPAATTMLALPPLISRDAVITQ</sequence>
<proteinExistence type="predicted"/>
<gene>
    <name evidence="2" type="ORF">SCHPADRAFT_911918</name>
</gene>
<evidence type="ECO:0000256" key="1">
    <source>
        <dbReference type="SAM" id="Phobius"/>
    </source>
</evidence>
<feature type="non-terminal residue" evidence="2">
    <location>
        <position position="1"/>
    </location>
</feature>
<evidence type="ECO:0000313" key="2">
    <source>
        <dbReference type="EMBL" id="KLO03987.1"/>
    </source>
</evidence>
<protein>
    <submittedName>
        <fullName evidence="2">Uncharacterized protein</fullName>
    </submittedName>
</protein>
<keyword evidence="3" id="KW-1185">Reference proteome</keyword>
<accession>A0A0H2QYG2</accession>
<dbReference type="EMBL" id="KQ086814">
    <property type="protein sequence ID" value="KLO03987.1"/>
    <property type="molecule type" value="Genomic_DNA"/>
</dbReference>
<keyword evidence="1" id="KW-0812">Transmembrane</keyword>
<dbReference type="InParanoid" id="A0A0H2QYG2"/>
<organism evidence="2 3">
    <name type="scientific">Schizopora paradoxa</name>
    <dbReference type="NCBI Taxonomy" id="27342"/>
    <lineage>
        <taxon>Eukaryota</taxon>
        <taxon>Fungi</taxon>
        <taxon>Dikarya</taxon>
        <taxon>Basidiomycota</taxon>
        <taxon>Agaricomycotina</taxon>
        <taxon>Agaricomycetes</taxon>
        <taxon>Hymenochaetales</taxon>
        <taxon>Schizoporaceae</taxon>
        <taxon>Schizopora</taxon>
    </lineage>
</organism>
<feature type="transmembrane region" description="Helical" evidence="1">
    <location>
        <begin position="29"/>
        <end position="52"/>
    </location>
</feature>
<evidence type="ECO:0000313" key="3">
    <source>
        <dbReference type="Proteomes" id="UP000053477"/>
    </source>
</evidence>
<reference evidence="2 3" key="1">
    <citation type="submission" date="2015-04" db="EMBL/GenBank/DDBJ databases">
        <title>Complete genome sequence of Schizopora paradoxa KUC8140, a cosmopolitan wood degrader in East Asia.</title>
        <authorList>
            <consortium name="DOE Joint Genome Institute"/>
            <person name="Min B."/>
            <person name="Park H."/>
            <person name="Jang Y."/>
            <person name="Kim J.-J."/>
            <person name="Kim K.H."/>
            <person name="Pangilinan J."/>
            <person name="Lipzen A."/>
            <person name="Riley R."/>
            <person name="Grigoriev I.V."/>
            <person name="Spatafora J.W."/>
            <person name="Choi I.-G."/>
        </authorList>
    </citation>
    <scope>NUCLEOTIDE SEQUENCE [LARGE SCALE GENOMIC DNA]</scope>
    <source>
        <strain evidence="2 3">KUC8140</strain>
    </source>
</reference>
<dbReference type="AlphaFoldDB" id="A0A0H2QYG2"/>
<keyword evidence="1" id="KW-0472">Membrane</keyword>